<dbReference type="RefSeq" id="WP_344789927.1">
    <property type="nucleotide sequence ID" value="NZ_BAABBV010000001.1"/>
</dbReference>
<evidence type="ECO:0000256" key="4">
    <source>
        <dbReference type="SAM" id="SignalP"/>
    </source>
</evidence>
<feature type="chain" id="PRO_5046775429" evidence="4">
    <location>
        <begin position="29"/>
        <end position="356"/>
    </location>
</feature>
<comment type="subcellular location">
    <subcellularLocation>
        <location evidence="1">Periplasm</location>
    </subcellularLocation>
</comment>
<keyword evidence="3 4" id="KW-0732">Signal</keyword>
<dbReference type="Pfam" id="PF09084">
    <property type="entry name" value="NMT1"/>
    <property type="match status" value="1"/>
</dbReference>
<keyword evidence="7" id="KW-1185">Reference proteome</keyword>
<dbReference type="PANTHER" id="PTHR30024">
    <property type="entry name" value="ALIPHATIC SULFONATES-BINDING PROTEIN-RELATED"/>
    <property type="match status" value="1"/>
</dbReference>
<dbReference type="Gene3D" id="3.40.190.10">
    <property type="entry name" value="Periplasmic binding protein-like II"/>
    <property type="match status" value="2"/>
</dbReference>
<evidence type="ECO:0000259" key="5">
    <source>
        <dbReference type="Pfam" id="PF09084"/>
    </source>
</evidence>
<dbReference type="Proteomes" id="UP001415169">
    <property type="component" value="Unassembled WGS sequence"/>
</dbReference>
<reference evidence="6" key="1">
    <citation type="journal article" date="2014" name="Int. J. Syst. Evol. Microbiol.">
        <title>Complete genome of a new Firmicutes species belonging to the dominant human colonic microbiota ('Ruminococcus bicirculans') reveals two chromosomes and a selective capacity to utilize plant glucans.</title>
        <authorList>
            <consortium name="NISC Comparative Sequencing Program"/>
            <person name="Wegmann U."/>
            <person name="Louis P."/>
            <person name="Goesmann A."/>
            <person name="Henrissat B."/>
            <person name="Duncan S.H."/>
            <person name="Flint H.J."/>
        </authorList>
    </citation>
    <scope>NUCLEOTIDE SEQUENCE</scope>
    <source>
        <strain evidence="6">JCM 17590</strain>
    </source>
</reference>
<proteinExistence type="inferred from homology"/>
<dbReference type="EMBL" id="BAABBV010000001">
    <property type="protein sequence ID" value="GAA4154664.1"/>
    <property type="molecule type" value="Genomic_DNA"/>
</dbReference>
<sequence length="356" mass="37726">MKLRPTLAIAAVASLTAVLALTSCSAGSSGSIHDAEPASGKTLLVAEPAHNLGYLPLYVAIDEGIFTKNGLSVKYDTESSGGGAHVNAVLSGKAYGFIGGPEHNGFVLSQDGGSATQIKSIANVVNRVNVYMVARKGVKTPSSITDPKKLADFLKGKKVIVGAYGGTPNSVLRYVLAKGGLKTTDLKMQEVADANAPLAALKTGQADFAVIANPQMQQGIDEGIFQKPFVSFPQMFGPDAYSTINVPVKTYSTAFGKKTADAFVKSMSEALSKVQSDHSLAIKVAQKEFPNLPPDTIKKIIETCYQDKLWADDASVSKEATDMELDIVRTAGVLKDKDKPATYKDVVDMKFLDDTK</sequence>
<dbReference type="PANTHER" id="PTHR30024:SF47">
    <property type="entry name" value="TAURINE-BINDING PERIPLASMIC PROTEIN"/>
    <property type="match status" value="1"/>
</dbReference>
<name>A0ABP7ZDW6_9MICO</name>
<comment type="similarity">
    <text evidence="2">Belongs to the bacterial solute-binding protein SsuA/TauA family.</text>
</comment>
<dbReference type="InterPro" id="IPR015168">
    <property type="entry name" value="SsuA/THI5"/>
</dbReference>
<gene>
    <name evidence="6" type="ORF">GCM10022286_02540</name>
</gene>
<evidence type="ECO:0000313" key="6">
    <source>
        <dbReference type="EMBL" id="GAA4154664.1"/>
    </source>
</evidence>
<feature type="domain" description="SsuA/THI5-like" evidence="5">
    <location>
        <begin position="54"/>
        <end position="272"/>
    </location>
</feature>
<reference evidence="6" key="2">
    <citation type="submission" date="2023-12" db="EMBL/GenBank/DDBJ databases">
        <authorList>
            <person name="Sun Q."/>
            <person name="Inoue M."/>
        </authorList>
    </citation>
    <scope>NUCLEOTIDE SEQUENCE</scope>
    <source>
        <strain evidence="6">JCM 17590</strain>
    </source>
</reference>
<organism evidence="6 7">
    <name type="scientific">Gryllotalpicola daejeonensis</name>
    <dbReference type="NCBI Taxonomy" id="993087"/>
    <lineage>
        <taxon>Bacteria</taxon>
        <taxon>Bacillati</taxon>
        <taxon>Actinomycetota</taxon>
        <taxon>Actinomycetes</taxon>
        <taxon>Micrococcales</taxon>
        <taxon>Microbacteriaceae</taxon>
        <taxon>Gryllotalpicola</taxon>
    </lineage>
</organism>
<evidence type="ECO:0000256" key="2">
    <source>
        <dbReference type="ARBA" id="ARBA00010742"/>
    </source>
</evidence>
<evidence type="ECO:0000256" key="3">
    <source>
        <dbReference type="ARBA" id="ARBA00022729"/>
    </source>
</evidence>
<feature type="signal peptide" evidence="4">
    <location>
        <begin position="1"/>
        <end position="28"/>
    </location>
</feature>
<dbReference type="PROSITE" id="PS51257">
    <property type="entry name" value="PROKAR_LIPOPROTEIN"/>
    <property type="match status" value="1"/>
</dbReference>
<dbReference type="SUPFAM" id="SSF53850">
    <property type="entry name" value="Periplasmic binding protein-like II"/>
    <property type="match status" value="1"/>
</dbReference>
<evidence type="ECO:0000313" key="7">
    <source>
        <dbReference type="Proteomes" id="UP001415169"/>
    </source>
</evidence>
<protein>
    <submittedName>
        <fullName evidence="6">ABC transporter substrate-binding protein</fullName>
    </submittedName>
</protein>
<evidence type="ECO:0000256" key="1">
    <source>
        <dbReference type="ARBA" id="ARBA00004418"/>
    </source>
</evidence>
<comment type="caution">
    <text evidence="6">The sequence shown here is derived from an EMBL/GenBank/DDBJ whole genome shotgun (WGS) entry which is preliminary data.</text>
</comment>
<accession>A0ABP7ZDW6</accession>